<sequence length="76" mass="8554">MVAKKRPRTGFNETSLLIPTWIAHGMGGAHINPRPLPVTRHTRVSAAPAHLSYRLCPDGAYLRIGRSRHHPIRDRL</sequence>
<proteinExistence type="predicted"/>
<gene>
    <name evidence="1" type="ORF">FHS74_002319</name>
</gene>
<keyword evidence="2" id="KW-1185">Reference proteome</keyword>
<protein>
    <submittedName>
        <fullName evidence="1">Uncharacterized protein</fullName>
    </submittedName>
</protein>
<accession>A0A7X0AXB6</accession>
<dbReference type="EMBL" id="JACIIZ010000005">
    <property type="protein sequence ID" value="MBB6251768.1"/>
    <property type="molecule type" value="Genomic_DNA"/>
</dbReference>
<organism evidence="1 2">
    <name type="scientific">Nitrospirillum iridis</name>
    <dbReference type="NCBI Taxonomy" id="765888"/>
    <lineage>
        <taxon>Bacteria</taxon>
        <taxon>Pseudomonadati</taxon>
        <taxon>Pseudomonadota</taxon>
        <taxon>Alphaproteobacteria</taxon>
        <taxon>Rhodospirillales</taxon>
        <taxon>Azospirillaceae</taxon>
        <taxon>Nitrospirillum</taxon>
    </lineage>
</organism>
<dbReference type="AlphaFoldDB" id="A0A7X0AXB6"/>
<name>A0A7X0AXB6_9PROT</name>
<comment type="caution">
    <text evidence="1">The sequence shown here is derived from an EMBL/GenBank/DDBJ whole genome shotgun (WGS) entry which is preliminary data.</text>
</comment>
<evidence type="ECO:0000313" key="1">
    <source>
        <dbReference type="EMBL" id="MBB6251768.1"/>
    </source>
</evidence>
<evidence type="ECO:0000313" key="2">
    <source>
        <dbReference type="Proteomes" id="UP000539175"/>
    </source>
</evidence>
<dbReference type="Proteomes" id="UP000539175">
    <property type="component" value="Unassembled WGS sequence"/>
</dbReference>
<reference evidence="1 2" key="1">
    <citation type="submission" date="2020-08" db="EMBL/GenBank/DDBJ databases">
        <title>Genomic Encyclopedia of Type Strains, Phase IV (KMG-IV): sequencing the most valuable type-strain genomes for metagenomic binning, comparative biology and taxonomic classification.</title>
        <authorList>
            <person name="Goeker M."/>
        </authorList>
    </citation>
    <scope>NUCLEOTIDE SEQUENCE [LARGE SCALE GENOMIC DNA]</scope>
    <source>
        <strain evidence="1 2">DSM 22198</strain>
    </source>
</reference>